<dbReference type="PRINTS" id="PR00984">
    <property type="entry name" value="TRNASYNTHILE"/>
</dbReference>
<dbReference type="SUPFAM" id="SSF50677">
    <property type="entry name" value="ValRS/IleRS/LeuRS editing domain"/>
    <property type="match status" value="1"/>
</dbReference>
<protein>
    <submittedName>
        <fullName evidence="7">Uncharacterized protein</fullName>
    </submittedName>
</protein>
<evidence type="ECO:0000313" key="7">
    <source>
        <dbReference type="EMBL" id="PIW73108.1"/>
    </source>
</evidence>
<accession>A0A2M7IBT4</accession>
<dbReference type="GO" id="GO:0005524">
    <property type="term" value="F:ATP binding"/>
    <property type="evidence" value="ECO:0007669"/>
    <property type="project" value="UniProtKB-KW"/>
</dbReference>
<dbReference type="Gene3D" id="3.90.740.10">
    <property type="entry name" value="Valyl/Leucyl/Isoleucyl-tRNA synthetase, editing domain"/>
    <property type="match status" value="1"/>
</dbReference>
<name>A0A2M7IBT4_9BACT</name>
<comment type="catalytic activity">
    <reaction evidence="6">
        <text>tRNA(Ile) + L-isoleucine + ATP = L-isoleucyl-tRNA(Ile) + AMP + diphosphate</text>
        <dbReference type="Rhea" id="RHEA:11060"/>
        <dbReference type="Rhea" id="RHEA-COMP:9666"/>
        <dbReference type="Rhea" id="RHEA-COMP:9695"/>
        <dbReference type="ChEBI" id="CHEBI:30616"/>
        <dbReference type="ChEBI" id="CHEBI:33019"/>
        <dbReference type="ChEBI" id="CHEBI:58045"/>
        <dbReference type="ChEBI" id="CHEBI:78442"/>
        <dbReference type="ChEBI" id="CHEBI:78528"/>
        <dbReference type="ChEBI" id="CHEBI:456215"/>
        <dbReference type="EC" id="6.1.1.5"/>
    </reaction>
</comment>
<keyword evidence="5" id="KW-0030">Aminoacyl-tRNA synthetase</keyword>
<dbReference type="PANTHER" id="PTHR42765:SF1">
    <property type="entry name" value="ISOLEUCINE--TRNA LIGASE, MITOCHONDRIAL"/>
    <property type="match status" value="1"/>
</dbReference>
<dbReference type="InterPro" id="IPR009008">
    <property type="entry name" value="Val/Leu/Ile-tRNA-synth_edit"/>
</dbReference>
<keyword evidence="2" id="KW-0547">Nucleotide-binding</keyword>
<gene>
    <name evidence="7" type="ORF">CO005_03245</name>
</gene>
<keyword evidence="4" id="KW-0648">Protein biosynthesis</keyword>
<keyword evidence="3" id="KW-0067">ATP-binding</keyword>
<dbReference type="InterPro" id="IPR002301">
    <property type="entry name" value="Ile-tRNA-ligase"/>
</dbReference>
<evidence type="ECO:0000256" key="1">
    <source>
        <dbReference type="ARBA" id="ARBA00022598"/>
    </source>
</evidence>
<organism evidence="7 8">
    <name type="scientific">Candidatus Roizmanbacteria bacterium CG_4_8_14_3_um_filter_34_9</name>
    <dbReference type="NCBI Taxonomy" id="1974832"/>
    <lineage>
        <taxon>Bacteria</taxon>
        <taxon>Candidatus Roizmaniibacteriota</taxon>
    </lineage>
</organism>
<evidence type="ECO:0000256" key="4">
    <source>
        <dbReference type="ARBA" id="ARBA00022917"/>
    </source>
</evidence>
<evidence type="ECO:0000256" key="5">
    <source>
        <dbReference type="ARBA" id="ARBA00023146"/>
    </source>
</evidence>
<dbReference type="GO" id="GO:0004822">
    <property type="term" value="F:isoleucine-tRNA ligase activity"/>
    <property type="evidence" value="ECO:0007669"/>
    <property type="project" value="UniProtKB-EC"/>
</dbReference>
<feature type="non-terminal residue" evidence="7">
    <location>
        <position position="1"/>
    </location>
</feature>
<dbReference type="Proteomes" id="UP000230822">
    <property type="component" value="Unassembled WGS sequence"/>
</dbReference>
<dbReference type="AlphaFoldDB" id="A0A2M7IBT4"/>
<proteinExistence type="predicted"/>
<reference evidence="8" key="1">
    <citation type="submission" date="2017-09" db="EMBL/GenBank/DDBJ databases">
        <title>Depth-based differentiation of microbial function through sediment-hosted aquifers and enrichment of novel symbionts in the deep terrestrial subsurface.</title>
        <authorList>
            <person name="Probst A.J."/>
            <person name="Ladd B."/>
            <person name="Jarett J.K."/>
            <person name="Geller-Mcgrath D.E."/>
            <person name="Sieber C.M.K."/>
            <person name="Emerson J.B."/>
            <person name="Anantharaman K."/>
            <person name="Thomas B.C."/>
            <person name="Malmstrom R."/>
            <person name="Stieglmeier M."/>
            <person name="Klingl A."/>
            <person name="Woyke T."/>
            <person name="Ryan C.M."/>
            <person name="Banfield J.F."/>
        </authorList>
    </citation>
    <scope>NUCLEOTIDE SEQUENCE [LARGE SCALE GENOMIC DNA]</scope>
</reference>
<dbReference type="GO" id="GO:0006428">
    <property type="term" value="P:isoleucyl-tRNA aminoacylation"/>
    <property type="evidence" value="ECO:0007669"/>
    <property type="project" value="InterPro"/>
</dbReference>
<dbReference type="PANTHER" id="PTHR42765">
    <property type="entry name" value="SOLEUCYL-TRNA SYNTHETASE"/>
    <property type="match status" value="1"/>
</dbReference>
<evidence type="ECO:0000256" key="6">
    <source>
        <dbReference type="ARBA" id="ARBA00048359"/>
    </source>
</evidence>
<sequence>DYKELVHQSVYFKLPIIGRENENLLVWTTTPWTIPANIAVAIEATFDYSLVQGNTKQKFWVAKELVKSVFKENYKILKTVKGSDLVGLKYTAPFDNLPKVKEVADKNSEKFHIVFATDKNILPITTTEGTGMVHTAVSAGVEDFKMGKKLGLPMIPVIEDNADYMSGLGFLSGKNAKKHPEIILDYLKKDWAFAVVAYKHRYPACWRCKTELVWKVEDEWYIAMDRSPLRSQKCEVKSQKSKVKS</sequence>
<dbReference type="GO" id="GO:0005829">
    <property type="term" value="C:cytosol"/>
    <property type="evidence" value="ECO:0007669"/>
    <property type="project" value="TreeGrafter"/>
</dbReference>
<keyword evidence="1" id="KW-0436">Ligase</keyword>
<dbReference type="EMBL" id="PFGU01000086">
    <property type="protein sequence ID" value="PIW73108.1"/>
    <property type="molecule type" value="Genomic_DNA"/>
</dbReference>
<comment type="caution">
    <text evidence="7">The sequence shown here is derived from an EMBL/GenBank/DDBJ whole genome shotgun (WGS) entry which is preliminary data.</text>
</comment>
<evidence type="ECO:0000256" key="3">
    <source>
        <dbReference type="ARBA" id="ARBA00022840"/>
    </source>
</evidence>
<evidence type="ECO:0000256" key="2">
    <source>
        <dbReference type="ARBA" id="ARBA00022741"/>
    </source>
</evidence>
<dbReference type="InterPro" id="IPR050081">
    <property type="entry name" value="Ile-tRNA_ligase"/>
</dbReference>
<evidence type="ECO:0000313" key="8">
    <source>
        <dbReference type="Proteomes" id="UP000230822"/>
    </source>
</evidence>
<dbReference type="GO" id="GO:0002161">
    <property type="term" value="F:aminoacyl-tRNA deacylase activity"/>
    <property type="evidence" value="ECO:0007669"/>
    <property type="project" value="InterPro"/>
</dbReference>